<evidence type="ECO:0000313" key="5">
    <source>
        <dbReference type="Proteomes" id="UP000663889"/>
    </source>
</evidence>
<feature type="compositionally biased region" description="Basic and acidic residues" evidence="2">
    <location>
        <begin position="141"/>
        <end position="154"/>
    </location>
</feature>
<dbReference type="SMART" id="SM00719">
    <property type="entry name" value="Plus3"/>
    <property type="match status" value="1"/>
</dbReference>
<dbReference type="PANTHER" id="PTHR46276:SF1">
    <property type="entry name" value="E3 UBIQUITIN-PROTEIN LIGASE UBR5"/>
    <property type="match status" value="1"/>
</dbReference>
<proteinExistence type="predicted"/>
<feature type="coiled-coil region" evidence="1">
    <location>
        <begin position="489"/>
        <end position="520"/>
    </location>
</feature>
<accession>A0A814X0G1</accession>
<dbReference type="Gene3D" id="3.90.70.200">
    <property type="entry name" value="Plus-3 domain"/>
    <property type="match status" value="1"/>
</dbReference>
<feature type="region of interest" description="Disordered" evidence="2">
    <location>
        <begin position="870"/>
        <end position="951"/>
    </location>
</feature>
<feature type="compositionally biased region" description="Basic and acidic residues" evidence="2">
    <location>
        <begin position="168"/>
        <end position="185"/>
    </location>
</feature>
<dbReference type="GO" id="GO:0000209">
    <property type="term" value="P:protein polyubiquitination"/>
    <property type="evidence" value="ECO:0007669"/>
    <property type="project" value="TreeGrafter"/>
</dbReference>
<reference evidence="4" key="1">
    <citation type="submission" date="2021-02" db="EMBL/GenBank/DDBJ databases">
        <authorList>
            <person name="Nowell W R."/>
        </authorList>
    </citation>
    <scope>NUCLEOTIDE SEQUENCE</scope>
</reference>
<dbReference type="PANTHER" id="PTHR46276">
    <property type="entry name" value="E3 UBIQUITIN-PROTEIN LIGASE UBR5"/>
    <property type="match status" value="1"/>
</dbReference>
<dbReference type="AlphaFoldDB" id="A0A814X0G1"/>
<evidence type="ECO:0000313" key="4">
    <source>
        <dbReference type="EMBL" id="CAF1209085.1"/>
    </source>
</evidence>
<gene>
    <name evidence="4" type="ORF">SEV965_LOCUS21567</name>
</gene>
<dbReference type="EMBL" id="CAJNOU010001470">
    <property type="protein sequence ID" value="CAF1209085.1"/>
    <property type="molecule type" value="Genomic_DNA"/>
</dbReference>
<dbReference type="Proteomes" id="UP000663889">
    <property type="component" value="Unassembled WGS sequence"/>
</dbReference>
<feature type="region of interest" description="Disordered" evidence="2">
    <location>
        <begin position="79"/>
        <end position="98"/>
    </location>
</feature>
<dbReference type="GO" id="GO:0090263">
    <property type="term" value="P:positive regulation of canonical Wnt signaling pathway"/>
    <property type="evidence" value="ECO:0007669"/>
    <property type="project" value="TreeGrafter"/>
</dbReference>
<feature type="domain" description="Plus3" evidence="3">
    <location>
        <begin position="227"/>
        <end position="358"/>
    </location>
</feature>
<dbReference type="GO" id="GO:0034450">
    <property type="term" value="F:ubiquitin-ubiquitin ligase activity"/>
    <property type="evidence" value="ECO:0007669"/>
    <property type="project" value="TreeGrafter"/>
</dbReference>
<feature type="compositionally biased region" description="Basic and acidic residues" evidence="2">
    <location>
        <begin position="84"/>
        <end position="95"/>
    </location>
</feature>
<feature type="region of interest" description="Disordered" evidence="2">
    <location>
        <begin position="1"/>
        <end position="36"/>
    </location>
</feature>
<feature type="region of interest" description="Disordered" evidence="2">
    <location>
        <begin position="823"/>
        <end position="845"/>
    </location>
</feature>
<feature type="compositionally biased region" description="Basic and acidic residues" evidence="2">
    <location>
        <begin position="24"/>
        <end position="36"/>
    </location>
</feature>
<feature type="compositionally biased region" description="Basic residues" evidence="2">
    <location>
        <begin position="1"/>
        <end position="11"/>
    </location>
</feature>
<feature type="compositionally biased region" description="Polar residues" evidence="2">
    <location>
        <begin position="878"/>
        <end position="893"/>
    </location>
</feature>
<protein>
    <recommendedName>
        <fullName evidence="3">Plus3 domain-containing protein</fullName>
    </recommendedName>
</protein>
<feature type="non-terminal residue" evidence="4">
    <location>
        <position position="1"/>
    </location>
</feature>
<evidence type="ECO:0000259" key="3">
    <source>
        <dbReference type="PROSITE" id="PS51360"/>
    </source>
</evidence>
<feature type="coiled-coil region" evidence="1">
    <location>
        <begin position="387"/>
        <end position="426"/>
    </location>
</feature>
<feature type="region of interest" description="Disordered" evidence="2">
    <location>
        <begin position="107"/>
        <end position="228"/>
    </location>
</feature>
<feature type="compositionally biased region" description="Basic and acidic residues" evidence="2">
    <location>
        <begin position="199"/>
        <end position="221"/>
    </location>
</feature>
<dbReference type="InterPro" id="IPR036128">
    <property type="entry name" value="Plus3-like_sf"/>
</dbReference>
<dbReference type="InterPro" id="IPR004343">
    <property type="entry name" value="Plus-3_dom"/>
</dbReference>
<dbReference type="GO" id="GO:0003677">
    <property type="term" value="F:DNA binding"/>
    <property type="evidence" value="ECO:0007669"/>
    <property type="project" value="InterPro"/>
</dbReference>
<keyword evidence="1" id="KW-0175">Coiled coil</keyword>
<name>A0A814X0G1_9BILA</name>
<comment type="caution">
    <text evidence="4">The sequence shown here is derived from an EMBL/GenBank/DDBJ whole genome shotgun (WGS) entry which is preliminary data.</text>
</comment>
<organism evidence="4 5">
    <name type="scientific">Rotaria sordida</name>
    <dbReference type="NCBI Taxonomy" id="392033"/>
    <lineage>
        <taxon>Eukaryota</taxon>
        <taxon>Metazoa</taxon>
        <taxon>Spiralia</taxon>
        <taxon>Gnathifera</taxon>
        <taxon>Rotifera</taxon>
        <taxon>Eurotatoria</taxon>
        <taxon>Bdelloidea</taxon>
        <taxon>Philodinida</taxon>
        <taxon>Philodinidae</taxon>
        <taxon>Rotaria</taxon>
    </lineage>
</organism>
<evidence type="ECO:0000256" key="2">
    <source>
        <dbReference type="SAM" id="MobiDB-lite"/>
    </source>
</evidence>
<dbReference type="GO" id="GO:0005634">
    <property type="term" value="C:nucleus"/>
    <property type="evidence" value="ECO:0007669"/>
    <property type="project" value="TreeGrafter"/>
</dbReference>
<sequence length="1171" mass="134632">MSKSEQRKRHRQSSDSNSDDDQLDSEKIDVDGYDDKYLGNAEDRAWLKNLSEREREAELLKRHEQREVLKHHEEISKKLKSKITNHDDINNEPKIKTNLFGDINIYAQDDDDDDYSSANRRKQVNASKQQETQHSKSLKVLIEERKKKQDEKIKKSVPKPVDLSSSDDEIKEKSIKPKKTEKWKVADVYATSSSDDEDDHRRRSRSPDDHEKDSQKEESRNKRLTRITTKSELKPMVLSRFRMEKWCHAPFFADVAKGAFVRINIGQNNGKPVYRVCEIRDVVETGKIYNLGPTRTNKGLRLKHGHNERVFRLEFVSNSEISDSEFKRWRETSIKQNIPLPTLEQVENKRKTINKFKHYVYSNREITKIVEEKKRFRKAPINYAMTKQELFKDLEIARDENDTKRENELKKKLDEMEERASEIDRIRKANNSILTQINRRNRKSTQQNVENALVREAQENRNVQADPFTRRRCAPILVSKAQQTKDELIRELHMQRAADEEKAKKKREEEEQKAKKAAITTTQISIHRQILIYNFRYDDKGNEKSIVCRRALELILTDWPSVKSMLLCGCPDDLDLTLIKMKETSSPISTSSPIMSTYNNENIFSLDEQQQTSQLDRFTYFLIVKCNTIKQINSTSKTSTTTTTTTTNDLLDILLNTLIREISNPINHDIAYYISSRFVRSVIRLFIILSLQITSDKTSTINSTIKRNITNSNLSSSSSTTLTIPQLILVQCKRVFQTLTIISVHALVQMADLLLSPVRHGIAKPIAMFNLLSTHTDILQSLDEIFNIDSEYYRAYQRYPNNNNNNNNNTNENINEINIDLIEDDDNNSDNQSQHEINNSNTTTMTAIRENLSTNLSDNESEIELELLAESDTDNESNHSGLNTNTHRTSAITENEHMTLFSDDENNSESDDADSVRSDSVLGEGDDTSQHEPMIFDDTRDNLPITTTTSSGTTITNDRLVSISSTTSNNSIGLNTQTVNSTSSHLNVPRLSNRTAITGSMFVGDNPSRRHITPITTSTTSNINQPTSFQSFQQQTNNISVNITNSLLARAFGILIRQITDLLVRWPSTLSASSLYHNVLTTTTTINEQNTFDTIQKEIEQCLLPSWQWFATIMDSFESQIRFGMTLSNLVHNENDTTLHGNRFLKNLIERTQIETKKKSTTNRTNNLSTN</sequence>
<dbReference type="Pfam" id="PF03126">
    <property type="entry name" value="Plus-3"/>
    <property type="match status" value="1"/>
</dbReference>
<feature type="compositionally biased region" description="Acidic residues" evidence="2">
    <location>
        <begin position="902"/>
        <end position="913"/>
    </location>
</feature>
<dbReference type="PROSITE" id="PS51360">
    <property type="entry name" value="PLUS3"/>
    <property type="match status" value="1"/>
</dbReference>
<evidence type="ECO:0000256" key="1">
    <source>
        <dbReference type="SAM" id="Coils"/>
    </source>
</evidence>
<feature type="compositionally biased region" description="Polar residues" evidence="2">
    <location>
        <begin position="835"/>
        <end position="845"/>
    </location>
</feature>
<dbReference type="GO" id="GO:0005737">
    <property type="term" value="C:cytoplasm"/>
    <property type="evidence" value="ECO:0007669"/>
    <property type="project" value="TreeGrafter"/>
</dbReference>
<dbReference type="SUPFAM" id="SSF159042">
    <property type="entry name" value="Plus3-like"/>
    <property type="match status" value="1"/>
</dbReference>